<sequence>MEEEMSQFIAKEQEKADKVVELKSWQTNFRKNSKEAPIANSVFNIELVLENDLKLKGKLAFNAFTFEEILTENLNLDSLKIPAGTIEDSFTHALKSYIEKEYRFVPKEPHIQSAVINIARKNSFHPIKSYLEQARSKWDGKPRIETLLHTYLGVEQSEYAFKGMLCLMLGAIQKVYQPKGKFDFVFDFVSGQGSGKTTFLQKLFLEDKDFYTDSFSSFKEKDDYSIMQRCWCVNDDEMAVSDKTSFKILKKFASQKELEYRLPYARRSVRRAKTFVLVRTNNNEGHLKDRTGNRRFIPFRASKEKQVYHPLDREGHAITSELVQQLWGEAMKFYEEIDRPAFYVDLEQMAVEYQEEFLAVDSIDEIVYAVLEVPVPYDFYDYNDDQRASYVQGYLSNNGTRFTIGNRPVNVKDTNLRDRIRIKDISLEGFNEQYGKNNKRDNKIRLIMDNHPEWYKSTRNGLRFGKVKATGYIRKHGRQADR</sequence>
<evidence type="ECO:0000259" key="1">
    <source>
        <dbReference type="Pfam" id="PF05272"/>
    </source>
</evidence>
<dbReference type="GO" id="GO:0004386">
    <property type="term" value="F:helicase activity"/>
    <property type="evidence" value="ECO:0007669"/>
    <property type="project" value="UniProtKB-KW"/>
</dbReference>
<organism evidence="2 3">
    <name type="scientific">Enterococcus avium</name>
    <name type="common">Streptococcus avium</name>
    <dbReference type="NCBI Taxonomy" id="33945"/>
    <lineage>
        <taxon>Bacteria</taxon>
        <taxon>Bacillati</taxon>
        <taxon>Bacillota</taxon>
        <taxon>Bacilli</taxon>
        <taxon>Lactobacillales</taxon>
        <taxon>Enterococcaceae</taxon>
        <taxon>Enterococcus</taxon>
    </lineage>
</organism>
<dbReference type="PANTHER" id="PTHR34985">
    <property type="entry name" value="SLR0554 PROTEIN"/>
    <property type="match status" value="1"/>
</dbReference>
<reference evidence="2 3" key="1">
    <citation type="submission" date="2018-12" db="EMBL/GenBank/DDBJ databases">
        <title>A novel vanA-carrying plasmid in a clinical isolate of Enterococcus avium.</title>
        <authorList>
            <person name="Bernasconi O.J."/>
            <person name="Luzzaro F."/>
            <person name="Endimiani A."/>
        </authorList>
    </citation>
    <scope>NUCLEOTIDE SEQUENCE [LARGE SCALE GENOMIC DNA]</scope>
    <source>
        <strain evidence="2 3">LC0559/18</strain>
    </source>
</reference>
<keyword evidence="2" id="KW-0547">Nucleotide-binding</keyword>
<dbReference type="EMBL" id="RYZS01000001">
    <property type="protein sequence ID" value="RVU93487.1"/>
    <property type="molecule type" value="Genomic_DNA"/>
</dbReference>
<dbReference type="Pfam" id="PF05272">
    <property type="entry name" value="VapE-like_dom"/>
    <property type="match status" value="1"/>
</dbReference>
<protein>
    <submittedName>
        <fullName evidence="2">Helicase</fullName>
    </submittedName>
</protein>
<feature type="domain" description="Virulence-associated protein E-like" evidence="1">
    <location>
        <begin position="134"/>
        <end position="356"/>
    </location>
</feature>
<keyword evidence="2" id="KW-0067">ATP-binding</keyword>
<proteinExistence type="predicted"/>
<keyword evidence="2" id="KW-0378">Hydrolase</keyword>
<dbReference type="AlphaFoldDB" id="A0A437UIL5"/>
<dbReference type="Proteomes" id="UP000288388">
    <property type="component" value="Unassembled WGS sequence"/>
</dbReference>
<accession>A0A437UIL5</accession>
<evidence type="ECO:0000313" key="2">
    <source>
        <dbReference type="EMBL" id="RVU93487.1"/>
    </source>
</evidence>
<dbReference type="RefSeq" id="WP_127978015.1">
    <property type="nucleotide sequence ID" value="NZ_JBDKDQ010000008.1"/>
</dbReference>
<dbReference type="PANTHER" id="PTHR34985:SF1">
    <property type="entry name" value="SLR0554 PROTEIN"/>
    <property type="match status" value="1"/>
</dbReference>
<name>A0A437UIL5_ENTAV</name>
<comment type="caution">
    <text evidence="2">The sequence shown here is derived from an EMBL/GenBank/DDBJ whole genome shotgun (WGS) entry which is preliminary data.</text>
</comment>
<dbReference type="InterPro" id="IPR007936">
    <property type="entry name" value="VapE-like_dom"/>
</dbReference>
<evidence type="ECO:0000313" key="3">
    <source>
        <dbReference type="Proteomes" id="UP000288388"/>
    </source>
</evidence>
<keyword evidence="2" id="KW-0347">Helicase</keyword>
<gene>
    <name evidence="2" type="ORF">EK398_00660</name>
</gene>